<feature type="compositionally biased region" description="Polar residues" evidence="3">
    <location>
        <begin position="42"/>
        <end position="51"/>
    </location>
</feature>
<dbReference type="InterPro" id="IPR011009">
    <property type="entry name" value="Kinase-like_dom_sf"/>
</dbReference>
<dbReference type="Gene3D" id="3.30.200.20">
    <property type="entry name" value="Phosphorylase Kinase, domain 1"/>
    <property type="match status" value="1"/>
</dbReference>
<evidence type="ECO:0000256" key="2">
    <source>
        <dbReference type="ARBA" id="ARBA00022840"/>
    </source>
</evidence>
<feature type="compositionally biased region" description="Basic and acidic residues" evidence="3">
    <location>
        <begin position="20"/>
        <end position="36"/>
    </location>
</feature>
<dbReference type="InterPro" id="IPR008271">
    <property type="entry name" value="Ser/Thr_kinase_AS"/>
</dbReference>
<keyword evidence="5" id="KW-0808">Transferase</keyword>
<dbReference type="GO" id="GO:0004674">
    <property type="term" value="F:protein serine/threonine kinase activity"/>
    <property type="evidence" value="ECO:0007669"/>
    <property type="project" value="TreeGrafter"/>
</dbReference>
<dbReference type="SMART" id="SM00220">
    <property type="entry name" value="S_TKc"/>
    <property type="match status" value="1"/>
</dbReference>
<organism evidence="5 6">
    <name type="scientific">Hondaea fermentalgiana</name>
    <dbReference type="NCBI Taxonomy" id="2315210"/>
    <lineage>
        <taxon>Eukaryota</taxon>
        <taxon>Sar</taxon>
        <taxon>Stramenopiles</taxon>
        <taxon>Bigyra</taxon>
        <taxon>Labyrinthulomycetes</taxon>
        <taxon>Thraustochytrida</taxon>
        <taxon>Thraustochytriidae</taxon>
        <taxon>Hondaea</taxon>
    </lineage>
</organism>
<feature type="domain" description="Protein kinase" evidence="4">
    <location>
        <begin position="273"/>
        <end position="689"/>
    </location>
</feature>
<dbReference type="PANTHER" id="PTHR24346:SF77">
    <property type="entry name" value="SERINE THREONINE PROTEIN KINASE"/>
    <property type="match status" value="1"/>
</dbReference>
<evidence type="ECO:0000256" key="1">
    <source>
        <dbReference type="ARBA" id="ARBA00022741"/>
    </source>
</evidence>
<dbReference type="OrthoDB" id="68483at2759"/>
<dbReference type="GO" id="GO:0035556">
    <property type="term" value="P:intracellular signal transduction"/>
    <property type="evidence" value="ECO:0007669"/>
    <property type="project" value="TreeGrafter"/>
</dbReference>
<feature type="compositionally biased region" description="Low complexity" evidence="3">
    <location>
        <begin position="563"/>
        <end position="584"/>
    </location>
</feature>
<dbReference type="PANTHER" id="PTHR24346">
    <property type="entry name" value="MAP/MICROTUBULE AFFINITY-REGULATING KINASE"/>
    <property type="match status" value="1"/>
</dbReference>
<dbReference type="GO" id="GO:0005737">
    <property type="term" value="C:cytoplasm"/>
    <property type="evidence" value="ECO:0007669"/>
    <property type="project" value="TreeGrafter"/>
</dbReference>
<accession>A0A2R5GHU9</accession>
<keyword evidence="5" id="KW-0418">Kinase</keyword>
<keyword evidence="2" id="KW-0067">ATP-binding</keyword>
<feature type="compositionally biased region" description="Basic and acidic residues" evidence="3">
    <location>
        <begin position="112"/>
        <end position="125"/>
    </location>
</feature>
<feature type="compositionally biased region" description="Basic and acidic residues" evidence="3">
    <location>
        <begin position="585"/>
        <end position="601"/>
    </location>
</feature>
<dbReference type="AlphaFoldDB" id="A0A2R5GHU9"/>
<proteinExistence type="predicted"/>
<feature type="region of interest" description="Disordered" evidence="3">
    <location>
        <begin position="1"/>
        <end position="175"/>
    </location>
</feature>
<feature type="compositionally biased region" description="Polar residues" evidence="3">
    <location>
        <begin position="234"/>
        <end position="243"/>
    </location>
</feature>
<reference evidence="5 6" key="1">
    <citation type="submission" date="2017-12" db="EMBL/GenBank/DDBJ databases">
        <title>Sequencing, de novo assembly and annotation of complete genome of a new Thraustochytrid species, strain FCC1311.</title>
        <authorList>
            <person name="Sedici K."/>
            <person name="Godart F."/>
            <person name="Aiese Cigliano R."/>
            <person name="Sanseverino W."/>
            <person name="Barakat M."/>
            <person name="Ortet P."/>
            <person name="Marechal E."/>
            <person name="Cagnac O."/>
            <person name="Amato A."/>
        </authorList>
    </citation>
    <scope>NUCLEOTIDE SEQUENCE [LARGE SCALE GENOMIC DNA]</scope>
</reference>
<evidence type="ECO:0000259" key="4">
    <source>
        <dbReference type="PROSITE" id="PS50011"/>
    </source>
</evidence>
<dbReference type="PROSITE" id="PS50011">
    <property type="entry name" value="PROTEIN_KINASE_DOM"/>
    <property type="match status" value="1"/>
</dbReference>
<feature type="compositionally biased region" description="Basic and acidic residues" evidence="3">
    <location>
        <begin position="66"/>
        <end position="80"/>
    </location>
</feature>
<dbReference type="InParanoid" id="A0A2R5GHU9"/>
<name>A0A2R5GHU9_9STRA</name>
<dbReference type="Pfam" id="PF00069">
    <property type="entry name" value="Pkinase"/>
    <property type="match status" value="2"/>
</dbReference>
<evidence type="ECO:0000313" key="5">
    <source>
        <dbReference type="EMBL" id="GBG30165.1"/>
    </source>
</evidence>
<dbReference type="SUPFAM" id="SSF56112">
    <property type="entry name" value="Protein kinase-like (PK-like)"/>
    <property type="match status" value="1"/>
</dbReference>
<dbReference type="InterPro" id="IPR000719">
    <property type="entry name" value="Prot_kinase_dom"/>
</dbReference>
<feature type="region of interest" description="Disordered" evidence="3">
    <location>
        <begin position="561"/>
        <end position="637"/>
    </location>
</feature>
<dbReference type="EMBL" id="BEYU01000071">
    <property type="protein sequence ID" value="GBG30165.1"/>
    <property type="molecule type" value="Genomic_DNA"/>
</dbReference>
<feature type="compositionally biased region" description="Low complexity" evidence="3">
    <location>
        <begin position="81"/>
        <end position="93"/>
    </location>
</feature>
<evidence type="ECO:0000313" key="6">
    <source>
        <dbReference type="Proteomes" id="UP000241890"/>
    </source>
</evidence>
<protein>
    <submittedName>
        <fullName evidence="5">Serine/threonine-protein kinase ssp1</fullName>
    </submittedName>
</protein>
<gene>
    <name evidence="5" type="ORF">FCC1311_063852</name>
</gene>
<keyword evidence="6" id="KW-1185">Reference proteome</keyword>
<feature type="compositionally biased region" description="Polar residues" evidence="3">
    <location>
        <begin position="750"/>
        <end position="766"/>
    </location>
</feature>
<dbReference type="PROSITE" id="PS00108">
    <property type="entry name" value="PROTEIN_KINASE_ST"/>
    <property type="match status" value="1"/>
</dbReference>
<feature type="region of interest" description="Disordered" evidence="3">
    <location>
        <begin position="192"/>
        <end position="264"/>
    </location>
</feature>
<evidence type="ECO:0000256" key="3">
    <source>
        <dbReference type="SAM" id="MobiDB-lite"/>
    </source>
</evidence>
<feature type="region of interest" description="Disordered" evidence="3">
    <location>
        <begin position="749"/>
        <end position="775"/>
    </location>
</feature>
<comment type="caution">
    <text evidence="5">The sequence shown here is derived from an EMBL/GenBank/DDBJ whole genome shotgun (WGS) entry which is preliminary data.</text>
</comment>
<sequence>MGSEVSAPKSGDADANGQCGEKKQAQAEAGKPEKMTPCESGSGRSAGSAQKQGKRSKRKLGNATSCDEHLDVVVEEEKSYSDLNSVDSSLSSSAQAAAEQHTTPAEASIATAEDRLNHAASRDFGEGAEFAHAPESTGQSSTKAPPPSPLLHEPPHQQGPGPETAMLNSHEEHEDEYGTVYKSNTVRLGESLSLSDHNGTDYSMANGGGGTTMHFDGSQPLPPMTYLDGRDSAPLSSPPQSVENPPMPLTWEDGDRDDSSQRASKKLMIGDKYEVISLIGRGAQGTVIKCRHVETQEFVAIKTIKGGSLVVGTTAMPRQVGRRRRKGGSGMNSVMKQVSREIALLKKVNHPNIVRLLEVVDVTTDRDIHLVFEYVSGGPLRQLSDQLLLKNSGVPLPEDEAREYFRQLLLAVRYLHHHGIMHRDIKPSNLIIDRVKRRLKLTDLGIATQTRQGKEHRILGIDDNLVATALVVGTPAFLPPEFYRIKVNEEALQERLLRDLDDQADAAATQETAIGLPRENSVLEPRPEQFIPGRAADIWAMGVTLYSFIYGGLPFTQRRRQSRGSFSQQIRKFPTFSSGGSTSSVEREGAYSSGERDESRAGDGGGNGSRDDRSGSALDLVVSPLRRKRSSRAPLTQDEMQHRILENPLRFPGTGLGTSMRLRVLLQRMLDKDPRTRATMDEICQHDWVSKYEPLPALSHEQLSSIEPSKRDQEHAITNYSSMLVRMQRAFRGMRSRAHIFGSGIRSSEHSFSQSIDSGGTGSASNDDLEDFLQN</sequence>
<dbReference type="Proteomes" id="UP000241890">
    <property type="component" value="Unassembled WGS sequence"/>
</dbReference>
<dbReference type="GO" id="GO:0005524">
    <property type="term" value="F:ATP binding"/>
    <property type="evidence" value="ECO:0007669"/>
    <property type="project" value="UniProtKB-KW"/>
</dbReference>
<dbReference type="Gene3D" id="1.10.510.10">
    <property type="entry name" value="Transferase(Phosphotransferase) domain 1"/>
    <property type="match status" value="2"/>
</dbReference>
<feature type="compositionally biased region" description="Polar residues" evidence="3">
    <location>
        <begin position="192"/>
        <end position="203"/>
    </location>
</feature>
<keyword evidence="1" id="KW-0547">Nucleotide-binding</keyword>